<evidence type="ECO:0000256" key="1">
    <source>
        <dbReference type="SAM" id="Phobius"/>
    </source>
</evidence>
<gene>
    <name evidence="2" type="ORF">Q4535_04225</name>
</gene>
<keyword evidence="1" id="KW-1133">Transmembrane helix</keyword>
<dbReference type="AlphaFoldDB" id="A0AAP4TX65"/>
<dbReference type="Gene3D" id="2.40.50.140">
    <property type="entry name" value="Nucleic acid-binding proteins"/>
    <property type="match status" value="1"/>
</dbReference>
<proteinExistence type="predicted"/>
<sequence length="155" mass="15927">MVGLAAWHIWVILALILAGLELLGAQFVLLALGVSALGGALAAGLGAGLNIQLISVAITALVLVPLFVRKIHPYLLPKTPYGTLGSGAETGQLAKVIIGNGGKPAVRVSGNEYPLRWEGETPPAAGDTVRIVSVEGITVCVEPVSKETVSKESVE</sequence>
<dbReference type="InterPro" id="IPR012340">
    <property type="entry name" value="NA-bd_OB-fold"/>
</dbReference>
<feature type="transmembrane region" description="Helical" evidence="1">
    <location>
        <begin position="51"/>
        <end position="68"/>
    </location>
</feature>
<feature type="transmembrane region" description="Helical" evidence="1">
    <location>
        <begin position="6"/>
        <end position="23"/>
    </location>
</feature>
<protein>
    <submittedName>
        <fullName evidence="2">NfeD family protein</fullName>
    </submittedName>
</protein>
<evidence type="ECO:0000313" key="3">
    <source>
        <dbReference type="Proteomes" id="UP001170481"/>
    </source>
</evidence>
<accession>A0AAP4TX65</accession>
<dbReference type="RefSeq" id="WP_303592988.1">
    <property type="nucleotide sequence ID" value="NZ_JAUORK010000003.1"/>
</dbReference>
<organism evidence="2 3">
    <name type="scientific">Cobetia amphilecti</name>
    <dbReference type="NCBI Taxonomy" id="1055104"/>
    <lineage>
        <taxon>Bacteria</taxon>
        <taxon>Pseudomonadati</taxon>
        <taxon>Pseudomonadota</taxon>
        <taxon>Gammaproteobacteria</taxon>
        <taxon>Oceanospirillales</taxon>
        <taxon>Halomonadaceae</taxon>
        <taxon>Cobetia</taxon>
    </lineage>
</organism>
<dbReference type="EMBL" id="JAUORK010000003">
    <property type="protein sequence ID" value="MDO6671320.1"/>
    <property type="molecule type" value="Genomic_DNA"/>
</dbReference>
<name>A0AAP4TX65_9GAMM</name>
<dbReference type="Proteomes" id="UP001170481">
    <property type="component" value="Unassembled WGS sequence"/>
</dbReference>
<evidence type="ECO:0000313" key="2">
    <source>
        <dbReference type="EMBL" id="MDO6671320.1"/>
    </source>
</evidence>
<keyword evidence="1" id="KW-0812">Transmembrane</keyword>
<comment type="caution">
    <text evidence="2">The sequence shown here is derived from an EMBL/GenBank/DDBJ whole genome shotgun (WGS) entry which is preliminary data.</text>
</comment>
<reference evidence="2" key="1">
    <citation type="submission" date="2023-07" db="EMBL/GenBank/DDBJ databases">
        <title>Genome content predicts the carbon catabolic preferences of heterotrophic bacteria.</title>
        <authorList>
            <person name="Gralka M."/>
        </authorList>
    </citation>
    <scope>NUCLEOTIDE SEQUENCE</scope>
    <source>
        <strain evidence="2">C2R13</strain>
    </source>
</reference>
<keyword evidence="1" id="KW-0472">Membrane</keyword>